<feature type="compositionally biased region" description="Acidic residues" evidence="7">
    <location>
        <begin position="159"/>
        <end position="171"/>
    </location>
</feature>
<dbReference type="Gene3D" id="4.10.280.10">
    <property type="entry name" value="Helix-loop-helix DNA-binding domain"/>
    <property type="match status" value="1"/>
</dbReference>
<feature type="region of interest" description="Disordered" evidence="7">
    <location>
        <begin position="246"/>
        <end position="374"/>
    </location>
</feature>
<dbReference type="InterPro" id="IPR011598">
    <property type="entry name" value="bHLH_dom"/>
</dbReference>
<keyword evidence="6" id="KW-0539">Nucleus</keyword>
<dbReference type="SUPFAM" id="SSF47459">
    <property type="entry name" value="HLH, helix-loop-helix DNA-binding domain"/>
    <property type="match status" value="1"/>
</dbReference>
<dbReference type="GO" id="GO:0003700">
    <property type="term" value="F:DNA-binding transcription factor activity"/>
    <property type="evidence" value="ECO:0007669"/>
    <property type="project" value="InterPro"/>
</dbReference>
<feature type="compositionally biased region" description="Basic residues" evidence="7">
    <location>
        <begin position="291"/>
        <end position="311"/>
    </location>
</feature>
<dbReference type="InterPro" id="IPR036638">
    <property type="entry name" value="HLH_DNA-bd_sf"/>
</dbReference>
<keyword evidence="4" id="KW-0238">DNA-binding</keyword>
<keyword evidence="3" id="KW-0805">Transcription regulation</keyword>
<keyword evidence="5" id="KW-0804">Transcription</keyword>
<dbReference type="EMBL" id="GGFK01004621">
    <property type="protein sequence ID" value="MBW37942.1"/>
    <property type="molecule type" value="Transcribed_RNA"/>
</dbReference>
<evidence type="ECO:0000256" key="3">
    <source>
        <dbReference type="ARBA" id="ARBA00023015"/>
    </source>
</evidence>
<dbReference type="GO" id="GO:0009653">
    <property type="term" value="P:anatomical structure morphogenesis"/>
    <property type="evidence" value="ECO:0007669"/>
    <property type="project" value="TreeGrafter"/>
</dbReference>
<feature type="compositionally biased region" description="Basic and acidic residues" evidence="7">
    <location>
        <begin position="269"/>
        <end position="279"/>
    </location>
</feature>
<feature type="compositionally biased region" description="Polar residues" evidence="7">
    <location>
        <begin position="246"/>
        <end position="266"/>
    </location>
</feature>
<dbReference type="InterPro" id="IPR050359">
    <property type="entry name" value="bHLH_transcription_factors"/>
</dbReference>
<dbReference type="GO" id="GO:0046983">
    <property type="term" value="F:protein dimerization activity"/>
    <property type="evidence" value="ECO:0007669"/>
    <property type="project" value="InterPro"/>
</dbReference>
<dbReference type="AlphaFoldDB" id="A0A2M4AB53"/>
<feature type="compositionally biased region" description="Low complexity" evidence="7">
    <location>
        <begin position="341"/>
        <end position="365"/>
    </location>
</feature>
<evidence type="ECO:0000256" key="6">
    <source>
        <dbReference type="ARBA" id="ARBA00023242"/>
    </source>
</evidence>
<accession>A0A2M4AB53</accession>
<protein>
    <submittedName>
        <fullName evidence="9">Putative transcription factor atonal</fullName>
    </submittedName>
</protein>
<evidence type="ECO:0000256" key="2">
    <source>
        <dbReference type="ARBA" id="ARBA00004496"/>
    </source>
</evidence>
<dbReference type="GO" id="GO:0045944">
    <property type="term" value="P:positive regulation of transcription by RNA polymerase II"/>
    <property type="evidence" value="ECO:0007669"/>
    <property type="project" value="TreeGrafter"/>
</dbReference>
<organism evidence="9">
    <name type="scientific">Anopheles triannulatus</name>
    <dbReference type="NCBI Taxonomy" id="58253"/>
    <lineage>
        <taxon>Eukaryota</taxon>
        <taxon>Metazoa</taxon>
        <taxon>Ecdysozoa</taxon>
        <taxon>Arthropoda</taxon>
        <taxon>Hexapoda</taxon>
        <taxon>Insecta</taxon>
        <taxon>Pterygota</taxon>
        <taxon>Neoptera</taxon>
        <taxon>Endopterygota</taxon>
        <taxon>Diptera</taxon>
        <taxon>Nematocera</taxon>
        <taxon>Culicoidea</taxon>
        <taxon>Culicidae</taxon>
        <taxon>Anophelinae</taxon>
        <taxon>Anopheles</taxon>
    </lineage>
</organism>
<dbReference type="PROSITE" id="PS50888">
    <property type="entry name" value="BHLH"/>
    <property type="match status" value="1"/>
</dbReference>
<dbReference type="GO" id="GO:0070888">
    <property type="term" value="F:E-box binding"/>
    <property type="evidence" value="ECO:0007669"/>
    <property type="project" value="TreeGrafter"/>
</dbReference>
<dbReference type="GO" id="GO:0005737">
    <property type="term" value="C:cytoplasm"/>
    <property type="evidence" value="ECO:0007669"/>
    <property type="project" value="UniProtKB-SubCell"/>
</dbReference>
<feature type="compositionally biased region" description="Low complexity" evidence="7">
    <location>
        <begin position="78"/>
        <end position="99"/>
    </location>
</feature>
<dbReference type="InterPro" id="IPR032660">
    <property type="entry name" value="ATOH8_bHLH"/>
</dbReference>
<feature type="domain" description="BHLH" evidence="8">
    <location>
        <begin position="374"/>
        <end position="426"/>
    </location>
</feature>
<evidence type="ECO:0000259" key="8">
    <source>
        <dbReference type="PROSITE" id="PS50888"/>
    </source>
</evidence>
<evidence type="ECO:0000256" key="5">
    <source>
        <dbReference type="ARBA" id="ARBA00023163"/>
    </source>
</evidence>
<evidence type="ECO:0000256" key="4">
    <source>
        <dbReference type="ARBA" id="ARBA00023125"/>
    </source>
</evidence>
<reference evidence="9" key="1">
    <citation type="submission" date="2018-01" db="EMBL/GenBank/DDBJ databases">
        <title>An insight into the sialome of Amazonian anophelines.</title>
        <authorList>
            <person name="Ribeiro J.M."/>
            <person name="Scarpassa V."/>
            <person name="Calvo E."/>
        </authorList>
    </citation>
    <scope>NUCLEOTIDE SEQUENCE</scope>
    <source>
        <tissue evidence="9">Salivary glands</tissue>
    </source>
</reference>
<dbReference type="SMART" id="SM00353">
    <property type="entry name" value="HLH"/>
    <property type="match status" value="1"/>
</dbReference>
<dbReference type="PANTHER" id="PTHR19290">
    <property type="entry name" value="BASIC HELIX-LOOP-HELIX PROTEIN NEUROGENIN-RELATED"/>
    <property type="match status" value="1"/>
</dbReference>
<dbReference type="Pfam" id="PF00010">
    <property type="entry name" value="HLH"/>
    <property type="match status" value="1"/>
</dbReference>
<evidence type="ECO:0000256" key="1">
    <source>
        <dbReference type="ARBA" id="ARBA00004324"/>
    </source>
</evidence>
<sequence>MWSEAMSSLAKMYPKLSAVELSAILMKGAAMSASLERDSGFNSGSSEHEDDLKSLDQSSRDGLISPENSSEDSVEVKLLSSSPSATVTTATTTTSATPSLLSAPQSVAVALVKNKRKSSEPLRVVAETELLAPLKKRIRYDHTKHHQDEAQAPVRQTTQDDDEQGELEVDEERSVSRTATSPFRPWAPEAGHTTGGPSVAASFPHPADLLVRHPAVTTLHRPPFSTSPLDQQQPLALVAKKSCTNGVEQSNGITSPPVSSRGSQSPARRISECTSHSEEDGSEMALQRKLQLLHHQHQQHQQQQHHHHPSHHPLEEFVAPHAPPSIDDGRSNDSMTDHEQQQQQQQQHGHAKGHSSSSSSSAIHSRNYKNMTRERRIEANARERTRVHTISAAYEKLRRAIPAYSNAQKLSKLSILRIACSYILTLSRMAGEDYSEDASEPSIADCVAMVTQTIQTEGKIRKKKDE</sequence>
<dbReference type="FunFam" id="4.10.280.10:FF:000052">
    <property type="entry name" value="Protein atonal homolog 8"/>
    <property type="match status" value="1"/>
</dbReference>
<name>A0A2M4AB53_9DIPT</name>
<dbReference type="GO" id="GO:0016607">
    <property type="term" value="C:nuclear speck"/>
    <property type="evidence" value="ECO:0007669"/>
    <property type="project" value="UniProtKB-SubCell"/>
</dbReference>
<evidence type="ECO:0000313" key="9">
    <source>
        <dbReference type="EMBL" id="MBW37942.1"/>
    </source>
</evidence>
<dbReference type="PANTHER" id="PTHR19290:SF102">
    <property type="entry name" value="TRANSCRIPTION FACTOR ATOH8"/>
    <property type="match status" value="1"/>
</dbReference>
<feature type="region of interest" description="Disordered" evidence="7">
    <location>
        <begin position="143"/>
        <end position="204"/>
    </location>
</feature>
<comment type="subcellular location">
    <subcellularLocation>
        <location evidence="2">Cytoplasm</location>
    </subcellularLocation>
    <subcellularLocation>
        <location evidence="1">Nucleus speckle</location>
    </subcellularLocation>
</comment>
<dbReference type="CDD" id="cd11421">
    <property type="entry name" value="bHLH_TS_ATOH8"/>
    <property type="match status" value="1"/>
</dbReference>
<proteinExistence type="predicted"/>
<feature type="compositionally biased region" description="Basic and acidic residues" evidence="7">
    <location>
        <begin position="327"/>
        <end position="340"/>
    </location>
</feature>
<feature type="region of interest" description="Disordered" evidence="7">
    <location>
        <begin position="35"/>
        <end position="99"/>
    </location>
</feature>
<evidence type="ECO:0000256" key="7">
    <source>
        <dbReference type="SAM" id="MobiDB-lite"/>
    </source>
</evidence>